<proteinExistence type="predicted"/>
<dbReference type="AlphaFoldDB" id="A0A1J4JPX8"/>
<accession>A0A1J4JPX8</accession>
<feature type="compositionally biased region" description="Acidic residues" evidence="2">
    <location>
        <begin position="46"/>
        <end position="56"/>
    </location>
</feature>
<dbReference type="PANTHER" id="PTHR47026:SF2">
    <property type="entry name" value="FLAGELLAR ASSOCIATED PROTEIN"/>
    <property type="match status" value="1"/>
</dbReference>
<feature type="region of interest" description="Disordered" evidence="2">
    <location>
        <begin position="601"/>
        <end position="653"/>
    </location>
</feature>
<keyword evidence="1" id="KW-0175">Coiled coil</keyword>
<dbReference type="EMBL" id="MLAK01001014">
    <property type="protein sequence ID" value="OHS99284.1"/>
    <property type="molecule type" value="Genomic_DNA"/>
</dbReference>
<protein>
    <submittedName>
        <fullName evidence="3">Uncharacterized protein</fullName>
    </submittedName>
</protein>
<keyword evidence="4" id="KW-1185">Reference proteome</keyword>
<gene>
    <name evidence="3" type="ORF">TRFO_34319</name>
</gene>
<dbReference type="PANTHER" id="PTHR47026">
    <property type="entry name" value="PIGMENTOSA GTPASE REGULATOR-LIKE PROTEIN, PUTATIVE-RELATED"/>
    <property type="match status" value="1"/>
</dbReference>
<feature type="coiled-coil region" evidence="1">
    <location>
        <begin position="418"/>
        <end position="445"/>
    </location>
</feature>
<comment type="caution">
    <text evidence="3">The sequence shown here is derived from an EMBL/GenBank/DDBJ whole genome shotgun (WGS) entry which is preliminary data.</text>
</comment>
<evidence type="ECO:0000313" key="4">
    <source>
        <dbReference type="Proteomes" id="UP000179807"/>
    </source>
</evidence>
<name>A0A1J4JPX8_9EUKA</name>
<feature type="compositionally biased region" description="Basic and acidic residues" evidence="2">
    <location>
        <begin position="621"/>
        <end position="631"/>
    </location>
</feature>
<evidence type="ECO:0000256" key="1">
    <source>
        <dbReference type="SAM" id="Coils"/>
    </source>
</evidence>
<feature type="region of interest" description="Disordered" evidence="2">
    <location>
        <begin position="1"/>
        <end position="295"/>
    </location>
</feature>
<dbReference type="RefSeq" id="XP_068352421.1">
    <property type="nucleotide sequence ID" value="XM_068509608.1"/>
</dbReference>
<feature type="compositionally biased region" description="Low complexity" evidence="2">
    <location>
        <begin position="63"/>
        <end position="73"/>
    </location>
</feature>
<feature type="compositionally biased region" description="Low complexity" evidence="2">
    <location>
        <begin position="198"/>
        <end position="212"/>
    </location>
</feature>
<dbReference type="OrthoDB" id="10646220at2759"/>
<dbReference type="VEuPathDB" id="TrichDB:TRFO_34319"/>
<evidence type="ECO:0000313" key="3">
    <source>
        <dbReference type="EMBL" id="OHS99284.1"/>
    </source>
</evidence>
<organism evidence="3 4">
    <name type="scientific">Tritrichomonas foetus</name>
    <dbReference type="NCBI Taxonomy" id="1144522"/>
    <lineage>
        <taxon>Eukaryota</taxon>
        <taxon>Metamonada</taxon>
        <taxon>Parabasalia</taxon>
        <taxon>Tritrichomonadida</taxon>
        <taxon>Tritrichomonadidae</taxon>
        <taxon>Tritrichomonas</taxon>
    </lineage>
</organism>
<dbReference type="GeneID" id="94844312"/>
<evidence type="ECO:0000256" key="2">
    <source>
        <dbReference type="SAM" id="MobiDB-lite"/>
    </source>
</evidence>
<feature type="compositionally biased region" description="Basic and acidic residues" evidence="2">
    <location>
        <begin position="18"/>
        <end position="37"/>
    </location>
</feature>
<reference evidence="3" key="1">
    <citation type="submission" date="2016-10" db="EMBL/GenBank/DDBJ databases">
        <authorList>
            <person name="Benchimol M."/>
            <person name="Almeida L.G."/>
            <person name="Vasconcelos A.T."/>
            <person name="Perreira-Neves A."/>
            <person name="Rosa I.A."/>
            <person name="Tasca T."/>
            <person name="Bogo M.R."/>
            <person name="de Souza W."/>
        </authorList>
    </citation>
    <scope>NUCLEOTIDE SEQUENCE [LARGE SCALE GENOMIC DNA]</scope>
    <source>
        <strain evidence="3">K</strain>
    </source>
</reference>
<feature type="coiled-coil region" evidence="1">
    <location>
        <begin position="552"/>
        <end position="579"/>
    </location>
</feature>
<sequence length="653" mass="75043">MSEAEGRNDVSMTEEEEINLKREIIDDRSEEQNEPKITDMINDDLYSNEEPENPDENVEHSENPAPEAAGEAEASPEADQEAENPQCEASVNEAAEESQNNADAPAGEPADPQENPQETAESNAEENNEEKIEGNTDDQNEENNNTGDNEVEDSPGNAEQETNNVSDEVVAASEQTLEQTSEQPPEQNEQDEPVAISETNENPENETQQEPTIQINEPPSENNNDDYQAAADDDAQDAPNEISLSQGTQPVVAPPIAPISKERVAPRPTSQRVPQPPAEPRIEEGDEERPLSNCSSYSYTYSYSEIEEEIVRPIRKNQRRKNYIPKYLRNTKREMTEQTIDVPDEEMEILKKRAMNFQTLDDLHDQVYVLLMNNLMEDRNTLAVQEDFKGSERLNKVIEHVSKCQLEQRKYNLQHESYNDMMDQMDEVKAQLQTFDNETNQLETDLRNKVNNQISRITLNHEKELSALQAQWNTESKMRQYNRASPRLVFLRKQFKQLMRQCKFSEAEETKAMIQKLEMAEQEAAIVLLQNNFDDAVAKVEARQREELQFYKTKADIRIKQLRANRNKLREALLNRQRKIEKMGEIISDVDRLWKYNQSQKGKNAVSQRGMKTENTISRLTSRDFTEREDTTLSLPPLQLKRTPRGSVRSSRH</sequence>
<feature type="compositionally biased region" description="Polar residues" evidence="2">
    <location>
        <begin position="157"/>
        <end position="166"/>
    </location>
</feature>
<dbReference type="Proteomes" id="UP000179807">
    <property type="component" value="Unassembled WGS sequence"/>
</dbReference>
<feature type="compositionally biased region" description="Polar residues" evidence="2">
    <location>
        <begin position="213"/>
        <end position="222"/>
    </location>
</feature>